<keyword evidence="2 3" id="KW-0119">Carbohydrate metabolism</keyword>
<dbReference type="PANTHER" id="PTHR10088:SF4">
    <property type="entry name" value="GLUCOKINASE REGULATORY PROTEIN"/>
    <property type="match status" value="1"/>
</dbReference>
<evidence type="ECO:0000256" key="2">
    <source>
        <dbReference type="ARBA" id="ARBA00023277"/>
    </source>
</evidence>
<comment type="caution">
    <text evidence="6">The sequence shown here is derived from an EMBL/GenBank/DDBJ whole genome shotgun (WGS) entry which is preliminary data.</text>
</comment>
<feature type="active site" evidence="3">
    <location>
        <position position="127"/>
    </location>
</feature>
<dbReference type="Gene3D" id="3.40.50.10490">
    <property type="entry name" value="Glucose-6-phosphate isomerase like protein, domain 1"/>
    <property type="match status" value="2"/>
</dbReference>
<dbReference type="NCBIfam" id="TIGR00274">
    <property type="entry name" value="N-acetylmuramic acid 6-phosphate etherase"/>
    <property type="match status" value="1"/>
</dbReference>
<evidence type="ECO:0000256" key="4">
    <source>
        <dbReference type="SAM" id="MobiDB-lite"/>
    </source>
</evidence>
<comment type="pathway">
    <text evidence="3">Amino-sugar metabolism; N-acetylmuramate degradation.</text>
</comment>
<dbReference type="HAMAP" id="MF_00068">
    <property type="entry name" value="MurQ"/>
    <property type="match status" value="1"/>
</dbReference>
<comment type="function">
    <text evidence="3">Specifically catalyzes the cleavage of the D-lactyl ether substituent of MurNAc 6-phosphate, producing GlcNAc 6-phosphate and D-lactate. Together with AnmK, is also required for the utilization of anhydro-N-acetylmuramic acid (anhMurNAc) either imported from the medium or derived from its own cell wall murein, and thus plays a role in cell wall recycling.</text>
</comment>
<sequence>MTDAARKPDAIPKPPLDARLTEQRNPRSMRIDQLSTLEIVDLINAEDRLVAAAVSDEREAIARAIDLVVDCLRQGGRLLYVGAGTSGRLGVLDASEMPPTYRTDPDMVQGVMAGGFEALLRAQEGAEDHPEDGAAAMDGRSVGPQDFVLGIAASGTTPYVHGALKRARELGARTGFLLCTYPTEDLLRTHDVVIAPLVGPEVITGSTRMKAGTATKMVLNTISTSSMVKLGKVYGNLMVDLQVTCQKLQDRGERILMDTLAVPREEAERLLDAAGGHVKTAIVMGRLGLDAAAARRRLQEKGGAIAALVGKPK</sequence>
<dbReference type="Proteomes" id="UP000806285">
    <property type="component" value="Unassembled WGS sequence"/>
</dbReference>
<evidence type="ECO:0000259" key="5">
    <source>
        <dbReference type="PROSITE" id="PS51464"/>
    </source>
</evidence>
<dbReference type="InterPro" id="IPR040190">
    <property type="entry name" value="MURQ/GCKR"/>
</dbReference>
<evidence type="ECO:0000313" key="7">
    <source>
        <dbReference type="Proteomes" id="UP000806285"/>
    </source>
</evidence>
<dbReference type="PANTHER" id="PTHR10088">
    <property type="entry name" value="GLUCOKINASE REGULATORY PROTEIN"/>
    <property type="match status" value="1"/>
</dbReference>
<dbReference type="NCBIfam" id="NF003915">
    <property type="entry name" value="PRK05441.1"/>
    <property type="match status" value="1"/>
</dbReference>
<dbReference type="PROSITE" id="PS51464">
    <property type="entry name" value="SIS"/>
    <property type="match status" value="1"/>
</dbReference>
<accession>A0ABR9S2Q4</accession>
<feature type="active site" description="Proton donor" evidence="3">
    <location>
        <position position="96"/>
    </location>
</feature>
<evidence type="ECO:0000313" key="6">
    <source>
        <dbReference type="EMBL" id="MBE7367771.1"/>
    </source>
</evidence>
<dbReference type="Gene3D" id="1.10.8.1080">
    <property type="match status" value="1"/>
</dbReference>
<comment type="similarity">
    <text evidence="3">Belongs to the GCKR-like family. MurNAc-6-P etherase subfamily.</text>
</comment>
<keyword evidence="1 3" id="KW-0456">Lyase</keyword>
<feature type="domain" description="SIS" evidence="5">
    <location>
        <begin position="68"/>
        <end position="232"/>
    </location>
</feature>
<dbReference type="PROSITE" id="PS01272">
    <property type="entry name" value="GCKR"/>
    <property type="match status" value="1"/>
</dbReference>
<proteinExistence type="inferred from homology"/>
<reference evidence="6 7" key="1">
    <citation type="submission" date="2020-10" db="EMBL/GenBank/DDBJ databases">
        <title>Ramlibacter sp. HM2 16S ribosomal RNA gene Genome sequencing and assembly.</title>
        <authorList>
            <person name="Kang M."/>
        </authorList>
    </citation>
    <scope>NUCLEOTIDE SEQUENCE [LARGE SCALE GENOMIC DNA]</scope>
    <source>
        <strain evidence="6 7">HM2</strain>
    </source>
</reference>
<dbReference type="SUPFAM" id="SSF53697">
    <property type="entry name" value="SIS domain"/>
    <property type="match status" value="1"/>
</dbReference>
<keyword evidence="7" id="KW-1185">Reference proteome</keyword>
<dbReference type="InterPro" id="IPR001347">
    <property type="entry name" value="SIS_dom"/>
</dbReference>
<dbReference type="CDD" id="cd05007">
    <property type="entry name" value="SIS_Etherase"/>
    <property type="match status" value="1"/>
</dbReference>
<dbReference type="InterPro" id="IPR005486">
    <property type="entry name" value="Glucokinase_regulatory_CS"/>
</dbReference>
<evidence type="ECO:0000256" key="3">
    <source>
        <dbReference type="HAMAP-Rule" id="MF_00068"/>
    </source>
</evidence>
<dbReference type="Pfam" id="PF22645">
    <property type="entry name" value="GKRP_SIS_N"/>
    <property type="match status" value="1"/>
</dbReference>
<comment type="pathway">
    <text evidence="3">Amino-sugar metabolism; 1,6-anhydro-N-acetylmuramate degradation.</text>
</comment>
<dbReference type="NCBIfam" id="NF009222">
    <property type="entry name" value="PRK12570.1"/>
    <property type="match status" value="1"/>
</dbReference>
<dbReference type="EMBL" id="JADDIV010000003">
    <property type="protein sequence ID" value="MBE7367771.1"/>
    <property type="molecule type" value="Genomic_DNA"/>
</dbReference>
<comment type="pathway">
    <text evidence="3">Cell wall biogenesis; peptidoglycan recycling.</text>
</comment>
<comment type="catalytic activity">
    <reaction evidence="3">
        <text>N-acetyl-D-muramate 6-phosphate + H2O = N-acetyl-D-glucosamine 6-phosphate + (R)-lactate</text>
        <dbReference type="Rhea" id="RHEA:26410"/>
        <dbReference type="ChEBI" id="CHEBI:15377"/>
        <dbReference type="ChEBI" id="CHEBI:16004"/>
        <dbReference type="ChEBI" id="CHEBI:57513"/>
        <dbReference type="ChEBI" id="CHEBI:58722"/>
        <dbReference type="EC" id="4.2.1.126"/>
    </reaction>
</comment>
<comment type="subunit">
    <text evidence="3">Homodimer.</text>
</comment>
<name>A0ABR9S2Q4_9BURK</name>
<gene>
    <name evidence="3 6" type="primary">murQ</name>
    <name evidence="6" type="ORF">IM787_09350</name>
</gene>
<feature type="region of interest" description="Disordered" evidence="4">
    <location>
        <begin position="1"/>
        <end position="25"/>
    </location>
</feature>
<feature type="compositionally biased region" description="Basic and acidic residues" evidence="4">
    <location>
        <begin position="1"/>
        <end position="10"/>
    </location>
</feature>
<dbReference type="InterPro" id="IPR046348">
    <property type="entry name" value="SIS_dom_sf"/>
</dbReference>
<dbReference type="GO" id="GO:0016829">
    <property type="term" value="F:lyase activity"/>
    <property type="evidence" value="ECO:0007669"/>
    <property type="project" value="UniProtKB-KW"/>
</dbReference>
<protein>
    <recommendedName>
        <fullName evidence="3">N-acetylmuramic acid 6-phosphate etherase</fullName>
        <shortName evidence="3">MurNAc-6-P etherase</shortName>
        <ecNumber evidence="3">4.2.1.126</ecNumber>
    </recommendedName>
    <alternativeName>
        <fullName evidence="3">N-acetylmuramic acid 6-phosphate hydrolase</fullName>
    </alternativeName>
    <alternativeName>
        <fullName evidence="3">N-acetylmuramic acid 6-phosphate lyase</fullName>
    </alternativeName>
</protein>
<evidence type="ECO:0000256" key="1">
    <source>
        <dbReference type="ARBA" id="ARBA00023239"/>
    </source>
</evidence>
<comment type="miscellaneous">
    <text evidence="3">A lyase-type mechanism (elimination/hydration) is suggested for the cleavage of the lactyl ether bond of MurNAc 6-phosphate, with the formation of an alpha,beta-unsaturated aldehyde intermediate with (E)-stereochemistry, followed by the syn addition of water to give product.</text>
</comment>
<dbReference type="EC" id="4.2.1.126" evidence="3"/>
<dbReference type="InterPro" id="IPR005488">
    <property type="entry name" value="Etherase_MurQ"/>
</dbReference>
<organism evidence="6 7">
    <name type="scientific">Ramlibacter pallidus</name>
    <dbReference type="NCBI Taxonomy" id="2780087"/>
    <lineage>
        <taxon>Bacteria</taxon>
        <taxon>Pseudomonadati</taxon>
        <taxon>Pseudomonadota</taxon>
        <taxon>Betaproteobacteria</taxon>
        <taxon>Burkholderiales</taxon>
        <taxon>Comamonadaceae</taxon>
        <taxon>Ramlibacter</taxon>
    </lineage>
</organism>